<feature type="transmembrane region" description="Helical" evidence="5">
    <location>
        <begin position="436"/>
        <end position="457"/>
    </location>
</feature>
<dbReference type="CDD" id="cd17502">
    <property type="entry name" value="MFS_Azr1_MDR_like"/>
    <property type="match status" value="1"/>
</dbReference>
<dbReference type="InterPro" id="IPR036259">
    <property type="entry name" value="MFS_trans_sf"/>
</dbReference>
<feature type="transmembrane region" description="Helical" evidence="5">
    <location>
        <begin position="49"/>
        <end position="75"/>
    </location>
</feature>
<evidence type="ECO:0000313" key="8">
    <source>
        <dbReference type="Proteomes" id="UP001320245"/>
    </source>
</evidence>
<feature type="transmembrane region" description="Helical" evidence="5">
    <location>
        <begin position="377"/>
        <end position="398"/>
    </location>
</feature>
<sequence length="595" mass="63909">MALESPTQRHLDQANEAEAPIKHSISTTTPAETLAPGNEDIVYPKGLKLYLIILSLCLSVFLVALDQTIIAPALGSITAEYGTVKDIGWYGASYLLTSTALQPLYGTIYRLFDIKLTFLSGVALFELGSLISAVAPSSVAFIVGRAVAGMGTAGIYAGAVVILSYCLPLRRRPLMLGLLTGMWGISSVAGPLLGGAFTDHITWRWCFYINLPIGGAAMVIIFFSLKISREENPDNLSLLARLAQLDLLGAGILVSAIIMLLLALQWGGAEYPWSNSRIIGLIVGAVLMGLLFLVVQHRQQDRSLLPPRFFKHRDVFCAMLFCFIFGGCFYPMIYYLCESAHCPADVTKQRTDTRKHKLALYFQAVQGASAVQAGIRLLPMLLSSVLSAMVSGGLISAFGYYNPLVLVETALLTVGSGMFTTFWLDTPLKGWFGYQVIYGLGTGVCFQTGITVAQNFLSQDLLPQASACVQFFQSLGGAIFIAVAQTVFQNGLIAGVERDAPQLDPVLIIDTGASDIRKVLRDMGQEAAIDTVLGAYMLGLRNVYYISVATAGACFLTALGLRWKKINNAAPGTTEAETAEKAGIVGADSSKHSSS</sequence>
<feature type="transmembrane region" description="Helical" evidence="5">
    <location>
        <begin position="469"/>
        <end position="488"/>
    </location>
</feature>
<dbReference type="Proteomes" id="UP001320245">
    <property type="component" value="Unassembled WGS sequence"/>
</dbReference>
<feature type="transmembrane region" description="Helical" evidence="5">
    <location>
        <begin position="543"/>
        <end position="561"/>
    </location>
</feature>
<comment type="caution">
    <text evidence="7">The sequence shown here is derived from an EMBL/GenBank/DDBJ whole genome shotgun (WGS) entry which is preliminary data.</text>
</comment>
<keyword evidence="2 5" id="KW-0812">Transmembrane</keyword>
<dbReference type="InterPro" id="IPR020846">
    <property type="entry name" value="MFS_dom"/>
</dbReference>
<feature type="transmembrane region" description="Helical" evidence="5">
    <location>
        <begin position="116"/>
        <end position="135"/>
    </location>
</feature>
<name>A0AAN9YEB2_9PEZI</name>
<evidence type="ECO:0000256" key="4">
    <source>
        <dbReference type="ARBA" id="ARBA00023136"/>
    </source>
</evidence>
<dbReference type="PANTHER" id="PTHR23501">
    <property type="entry name" value="MAJOR FACILITATOR SUPERFAMILY"/>
    <property type="match status" value="1"/>
</dbReference>
<evidence type="ECO:0000313" key="7">
    <source>
        <dbReference type="EMBL" id="KAK7739841.1"/>
    </source>
</evidence>
<dbReference type="PROSITE" id="PS50850">
    <property type="entry name" value="MFS"/>
    <property type="match status" value="1"/>
</dbReference>
<dbReference type="FunFam" id="1.20.1720.10:FF:000012">
    <property type="entry name" value="MFS toxin efflux pump (AflT)"/>
    <property type="match status" value="1"/>
</dbReference>
<keyword evidence="8" id="KW-1185">Reference proteome</keyword>
<feature type="transmembrane region" description="Helical" evidence="5">
    <location>
        <begin position="278"/>
        <end position="295"/>
    </location>
</feature>
<evidence type="ECO:0000256" key="5">
    <source>
        <dbReference type="SAM" id="Phobius"/>
    </source>
</evidence>
<dbReference type="GO" id="GO:0005886">
    <property type="term" value="C:plasma membrane"/>
    <property type="evidence" value="ECO:0007669"/>
    <property type="project" value="TreeGrafter"/>
</dbReference>
<dbReference type="SUPFAM" id="SSF103473">
    <property type="entry name" value="MFS general substrate transporter"/>
    <property type="match status" value="2"/>
</dbReference>
<dbReference type="EMBL" id="JAJSPL020000021">
    <property type="protein sequence ID" value="KAK7739841.1"/>
    <property type="molecule type" value="Genomic_DNA"/>
</dbReference>
<feature type="transmembrane region" description="Helical" evidence="5">
    <location>
        <begin position="405"/>
        <end position="424"/>
    </location>
</feature>
<dbReference type="Pfam" id="PF07690">
    <property type="entry name" value="MFS_1"/>
    <property type="match status" value="2"/>
</dbReference>
<feature type="transmembrane region" description="Helical" evidence="5">
    <location>
        <begin position="205"/>
        <end position="225"/>
    </location>
</feature>
<protein>
    <recommendedName>
        <fullName evidence="6">Major facilitator superfamily (MFS) profile domain-containing protein</fullName>
    </recommendedName>
</protein>
<dbReference type="AlphaFoldDB" id="A0AAN9YEB2"/>
<feature type="transmembrane region" description="Helical" evidence="5">
    <location>
        <begin position="147"/>
        <end position="167"/>
    </location>
</feature>
<dbReference type="InterPro" id="IPR011701">
    <property type="entry name" value="MFS"/>
</dbReference>
<accession>A0AAN9YEB2</accession>
<proteinExistence type="predicted"/>
<keyword evidence="3 5" id="KW-1133">Transmembrane helix</keyword>
<feature type="transmembrane region" description="Helical" evidence="5">
    <location>
        <begin position="87"/>
        <end position="104"/>
    </location>
</feature>
<gene>
    <name evidence="7" type="ORF">SLS53_005432</name>
</gene>
<feature type="transmembrane region" description="Helical" evidence="5">
    <location>
        <begin position="315"/>
        <end position="336"/>
    </location>
</feature>
<evidence type="ECO:0000259" key="6">
    <source>
        <dbReference type="PROSITE" id="PS50850"/>
    </source>
</evidence>
<evidence type="ECO:0000256" key="1">
    <source>
        <dbReference type="ARBA" id="ARBA00004141"/>
    </source>
</evidence>
<dbReference type="GO" id="GO:0022857">
    <property type="term" value="F:transmembrane transporter activity"/>
    <property type="evidence" value="ECO:0007669"/>
    <property type="project" value="InterPro"/>
</dbReference>
<dbReference type="Gene3D" id="1.20.1250.20">
    <property type="entry name" value="MFS general substrate transporter like domains"/>
    <property type="match status" value="2"/>
</dbReference>
<feature type="transmembrane region" description="Helical" evidence="5">
    <location>
        <begin position="245"/>
        <end position="266"/>
    </location>
</feature>
<reference evidence="7 8" key="1">
    <citation type="journal article" date="2023" name="PLoS ONE">
        <title>Cytospora paraplurivora sp. nov. isolated from orchards with fruit tree decline syndrome in Ontario, Canada.</title>
        <authorList>
            <person name="Ilyukhin E."/>
            <person name="Nguyen H.D.T."/>
            <person name="Castle A.J."/>
            <person name="Ellouze W."/>
        </authorList>
    </citation>
    <scope>NUCLEOTIDE SEQUENCE [LARGE SCALE GENOMIC DNA]</scope>
    <source>
        <strain evidence="7 8">FDS-564</strain>
    </source>
</reference>
<evidence type="ECO:0000256" key="3">
    <source>
        <dbReference type="ARBA" id="ARBA00022989"/>
    </source>
</evidence>
<dbReference type="PANTHER" id="PTHR23501:SF198">
    <property type="entry name" value="AZOLE RESISTANCE PROTEIN 1-RELATED"/>
    <property type="match status" value="1"/>
</dbReference>
<feature type="domain" description="Major facilitator superfamily (MFS) profile" evidence="6">
    <location>
        <begin position="52"/>
        <end position="551"/>
    </location>
</feature>
<feature type="transmembrane region" description="Helical" evidence="5">
    <location>
        <begin position="174"/>
        <end position="193"/>
    </location>
</feature>
<evidence type="ECO:0000256" key="2">
    <source>
        <dbReference type="ARBA" id="ARBA00022692"/>
    </source>
</evidence>
<comment type="subcellular location">
    <subcellularLocation>
        <location evidence="1">Membrane</location>
        <topology evidence="1">Multi-pass membrane protein</topology>
    </subcellularLocation>
</comment>
<keyword evidence="4 5" id="KW-0472">Membrane</keyword>
<organism evidence="7 8">
    <name type="scientific">Cytospora paraplurivora</name>
    <dbReference type="NCBI Taxonomy" id="2898453"/>
    <lineage>
        <taxon>Eukaryota</taxon>
        <taxon>Fungi</taxon>
        <taxon>Dikarya</taxon>
        <taxon>Ascomycota</taxon>
        <taxon>Pezizomycotina</taxon>
        <taxon>Sordariomycetes</taxon>
        <taxon>Sordariomycetidae</taxon>
        <taxon>Diaporthales</taxon>
        <taxon>Cytosporaceae</taxon>
        <taxon>Cytospora</taxon>
    </lineage>
</organism>